<feature type="active site" evidence="11">
    <location>
        <position position="141"/>
    </location>
</feature>
<dbReference type="GO" id="GO:0005634">
    <property type="term" value="C:nucleus"/>
    <property type="evidence" value="ECO:0007669"/>
    <property type="project" value="UniProtKB-SubCell"/>
</dbReference>
<dbReference type="SMART" id="SM01246">
    <property type="entry name" value="Josephin"/>
    <property type="match status" value="1"/>
</dbReference>
<sequence>MATLDDLVPLIYHERQQEGSMLCAQHALNALLQGNYFTAPDLSEHARQLDSLEMSYDEDNTGSTSMNMDDTGFFSVQVLDRAVDVWNLTLTRWRSQEMQPYQDQPHSQIAFIFNQNQHWYTLRRFGDLTPGSTSGHWFDLNSFHEVPQWVSMLYLGMFIQQAEGEGYSVFVVRQKNPDAAISMPQTDADAFASAVPDNASAPRAQAGRLPGSDAHGKSAFGQIEGLEDEDMELQAALQASLRGDHHQFPETYDTPGPAASSFPSYSAPHGLRDEDDDVWDEDDMRAVAAPAGSSTAETELQQMQREQRMAHQELLAAGGGRPDPQYEEEEEMMRRIIAESEAMAREQGHQMSEDNGSHTPAPRAPPSASSAPRVYDDEDAELQAALKASMEGLPEGWTPPPDLEARTPAPPAPAPAAPTQASSHLVPPSGEDDELSESSFEAASDAPESAPAPSVDEIRRMRLARFGS</sequence>
<feature type="domain" description="Josephin" evidence="14">
    <location>
        <begin position="8"/>
        <end position="187"/>
    </location>
</feature>
<keyword evidence="9" id="KW-0804">Transcription</keyword>
<dbReference type="GO" id="GO:0006508">
    <property type="term" value="P:proteolysis"/>
    <property type="evidence" value="ECO:0007669"/>
    <property type="project" value="UniProtKB-KW"/>
</dbReference>
<keyword evidence="10" id="KW-0539">Nucleus</keyword>
<keyword evidence="7" id="KW-0788">Thiol protease</keyword>
<accession>A0A550CTD0</accession>
<evidence type="ECO:0000256" key="10">
    <source>
        <dbReference type="ARBA" id="ARBA00023242"/>
    </source>
</evidence>
<dbReference type="InterPro" id="IPR033865">
    <property type="entry name" value="Ataxin-3"/>
</dbReference>
<evidence type="ECO:0000256" key="4">
    <source>
        <dbReference type="ARBA" id="ARBA00022670"/>
    </source>
</evidence>
<dbReference type="OrthoDB" id="10063692at2759"/>
<keyword evidence="8" id="KW-0805">Transcription regulation</keyword>
<dbReference type="Pfam" id="PF02099">
    <property type="entry name" value="Josephin"/>
    <property type="match status" value="1"/>
</dbReference>
<evidence type="ECO:0000259" key="14">
    <source>
        <dbReference type="PROSITE" id="PS50957"/>
    </source>
</evidence>
<feature type="active site" description="Nucleophile" evidence="11">
    <location>
        <position position="23"/>
    </location>
</feature>
<dbReference type="InterPro" id="IPR006155">
    <property type="entry name" value="Josephin"/>
</dbReference>
<comment type="catalytic activity">
    <reaction evidence="1">
        <text>Thiol-dependent hydrolysis of ester, thioester, amide, peptide and isopeptide bonds formed by the C-terminal Gly of ubiquitin (a 76-residue protein attached to proteins as an intracellular targeting signal).</text>
        <dbReference type="EC" id="3.4.19.12"/>
    </reaction>
</comment>
<name>A0A550CTD0_9AGAR</name>
<feature type="region of interest" description="Disordered" evidence="13">
    <location>
        <begin position="316"/>
        <end position="468"/>
    </location>
</feature>
<dbReference type="SMART" id="SM00726">
    <property type="entry name" value="UIM"/>
    <property type="match status" value="3"/>
</dbReference>
<evidence type="ECO:0000256" key="2">
    <source>
        <dbReference type="ARBA" id="ARBA00004123"/>
    </source>
</evidence>
<evidence type="ECO:0000256" key="5">
    <source>
        <dbReference type="ARBA" id="ARBA00022786"/>
    </source>
</evidence>
<dbReference type="InterPro" id="IPR003903">
    <property type="entry name" value="UIM_dom"/>
</dbReference>
<dbReference type="PROSITE" id="PS50957">
    <property type="entry name" value="JOSEPHIN"/>
    <property type="match status" value="1"/>
</dbReference>
<dbReference type="Gene3D" id="1.10.287.10">
    <property type="entry name" value="S15/NS1, RNA-binding"/>
    <property type="match status" value="1"/>
</dbReference>
<dbReference type="Proteomes" id="UP000320762">
    <property type="component" value="Unassembled WGS sequence"/>
</dbReference>
<proteinExistence type="predicted"/>
<comment type="caution">
    <text evidence="15">The sequence shown here is derived from an EMBL/GenBank/DDBJ whole genome shotgun (WGS) entry which is preliminary data.</text>
</comment>
<evidence type="ECO:0000256" key="11">
    <source>
        <dbReference type="PIRSR" id="PIRSR633865-1"/>
    </source>
</evidence>
<gene>
    <name evidence="15" type="ORF">BD626DRAFT_110351</name>
</gene>
<feature type="compositionally biased region" description="Low complexity" evidence="13">
    <location>
        <begin position="437"/>
        <end position="454"/>
    </location>
</feature>
<evidence type="ECO:0000313" key="16">
    <source>
        <dbReference type="Proteomes" id="UP000320762"/>
    </source>
</evidence>
<organism evidence="15 16">
    <name type="scientific">Schizophyllum amplum</name>
    <dbReference type="NCBI Taxonomy" id="97359"/>
    <lineage>
        <taxon>Eukaryota</taxon>
        <taxon>Fungi</taxon>
        <taxon>Dikarya</taxon>
        <taxon>Basidiomycota</taxon>
        <taxon>Agaricomycotina</taxon>
        <taxon>Agaricomycetes</taxon>
        <taxon>Agaricomycetidae</taxon>
        <taxon>Agaricales</taxon>
        <taxon>Schizophyllaceae</taxon>
        <taxon>Schizophyllum</taxon>
    </lineage>
</organism>
<evidence type="ECO:0000256" key="7">
    <source>
        <dbReference type="ARBA" id="ARBA00022807"/>
    </source>
</evidence>
<evidence type="ECO:0000256" key="8">
    <source>
        <dbReference type="ARBA" id="ARBA00023015"/>
    </source>
</evidence>
<protein>
    <recommendedName>
        <fullName evidence="3">ubiquitinyl hydrolase 1</fullName>
        <ecNumber evidence="3">3.4.19.12</ecNumber>
    </recommendedName>
</protein>
<evidence type="ECO:0000256" key="12">
    <source>
        <dbReference type="PROSITE-ProRule" id="PRU00331"/>
    </source>
</evidence>
<keyword evidence="16" id="KW-1185">Reference proteome</keyword>
<evidence type="ECO:0000256" key="1">
    <source>
        <dbReference type="ARBA" id="ARBA00000707"/>
    </source>
</evidence>
<evidence type="ECO:0000313" key="15">
    <source>
        <dbReference type="EMBL" id="TRM68051.1"/>
    </source>
</evidence>
<dbReference type="PANTHER" id="PTHR14159">
    <property type="entry name" value="ATAXIN-3-RELATED"/>
    <property type="match status" value="1"/>
</dbReference>
<reference evidence="15 16" key="1">
    <citation type="journal article" date="2019" name="New Phytol.">
        <title>Comparative genomics reveals unique wood-decay strategies and fruiting body development in the Schizophyllaceae.</title>
        <authorList>
            <person name="Almasi E."/>
            <person name="Sahu N."/>
            <person name="Krizsan K."/>
            <person name="Balint B."/>
            <person name="Kovacs G.M."/>
            <person name="Kiss B."/>
            <person name="Cseklye J."/>
            <person name="Drula E."/>
            <person name="Henrissat B."/>
            <person name="Nagy I."/>
            <person name="Chovatia M."/>
            <person name="Adam C."/>
            <person name="LaButti K."/>
            <person name="Lipzen A."/>
            <person name="Riley R."/>
            <person name="Grigoriev I.V."/>
            <person name="Nagy L.G."/>
        </authorList>
    </citation>
    <scope>NUCLEOTIDE SEQUENCE [LARGE SCALE GENOMIC DNA]</scope>
    <source>
        <strain evidence="15 16">NL-1724</strain>
    </source>
</reference>
<feature type="compositionally biased region" description="Pro residues" evidence="13">
    <location>
        <begin position="397"/>
        <end position="416"/>
    </location>
</feature>
<feature type="compositionally biased region" description="Basic and acidic residues" evidence="13">
    <location>
        <begin position="332"/>
        <end position="356"/>
    </location>
</feature>
<dbReference type="STRING" id="97359.A0A550CTD0"/>
<comment type="caution">
    <text evidence="12">Lacks conserved residue(s) required for the propagation of feature annotation.</text>
</comment>
<feature type="region of interest" description="Disordered" evidence="13">
    <location>
        <begin position="247"/>
        <end position="272"/>
    </location>
</feature>
<comment type="subcellular location">
    <subcellularLocation>
        <location evidence="2">Nucleus</location>
    </subcellularLocation>
</comment>
<dbReference type="EMBL" id="VDMD01000002">
    <property type="protein sequence ID" value="TRM68051.1"/>
    <property type="molecule type" value="Genomic_DNA"/>
</dbReference>
<keyword evidence="6" id="KW-0378">Hydrolase</keyword>
<feature type="compositionally biased region" description="Low complexity" evidence="13">
    <location>
        <begin position="255"/>
        <end position="268"/>
    </location>
</feature>
<evidence type="ECO:0000256" key="13">
    <source>
        <dbReference type="SAM" id="MobiDB-lite"/>
    </source>
</evidence>
<evidence type="ECO:0000256" key="9">
    <source>
        <dbReference type="ARBA" id="ARBA00023163"/>
    </source>
</evidence>
<keyword evidence="5" id="KW-0833">Ubl conjugation pathway</keyword>
<dbReference type="Gene3D" id="3.90.70.40">
    <property type="match status" value="1"/>
</dbReference>
<dbReference type="GO" id="GO:0004843">
    <property type="term" value="F:cysteine-type deubiquitinase activity"/>
    <property type="evidence" value="ECO:0007669"/>
    <property type="project" value="UniProtKB-EC"/>
</dbReference>
<dbReference type="PROSITE" id="PS50330">
    <property type="entry name" value="UIM"/>
    <property type="match status" value="1"/>
</dbReference>
<evidence type="ECO:0000256" key="6">
    <source>
        <dbReference type="ARBA" id="ARBA00022801"/>
    </source>
</evidence>
<dbReference type="GO" id="GO:0016579">
    <property type="term" value="P:protein deubiquitination"/>
    <property type="evidence" value="ECO:0007669"/>
    <property type="project" value="InterPro"/>
</dbReference>
<keyword evidence="4" id="KW-0645">Protease</keyword>
<dbReference type="EC" id="3.4.19.12" evidence="3"/>
<evidence type="ECO:0000256" key="3">
    <source>
        <dbReference type="ARBA" id="ARBA00012759"/>
    </source>
</evidence>
<feature type="active site" description="Proton acceptor" evidence="11">
    <location>
        <position position="118"/>
    </location>
</feature>
<dbReference type="AlphaFoldDB" id="A0A550CTD0"/>
<dbReference type="PANTHER" id="PTHR14159:SF0">
    <property type="entry name" value="ATAXIN-3-RELATED"/>
    <property type="match status" value="1"/>
</dbReference>
<dbReference type="PRINTS" id="PR01233">
    <property type="entry name" value="JOSEPHIN"/>
</dbReference>